<evidence type="ECO:0000313" key="2">
    <source>
        <dbReference type="Proteomes" id="UP001732700"/>
    </source>
</evidence>
<keyword evidence="2" id="KW-1185">Reference proteome</keyword>
<protein>
    <submittedName>
        <fullName evidence="1">Uncharacterized protein</fullName>
    </submittedName>
</protein>
<proteinExistence type="predicted"/>
<reference evidence="1" key="2">
    <citation type="submission" date="2025-09" db="UniProtKB">
        <authorList>
            <consortium name="EnsemblPlants"/>
        </authorList>
    </citation>
    <scope>IDENTIFICATION</scope>
</reference>
<organism evidence="1 2">
    <name type="scientific">Avena sativa</name>
    <name type="common">Oat</name>
    <dbReference type="NCBI Taxonomy" id="4498"/>
    <lineage>
        <taxon>Eukaryota</taxon>
        <taxon>Viridiplantae</taxon>
        <taxon>Streptophyta</taxon>
        <taxon>Embryophyta</taxon>
        <taxon>Tracheophyta</taxon>
        <taxon>Spermatophyta</taxon>
        <taxon>Magnoliopsida</taxon>
        <taxon>Liliopsida</taxon>
        <taxon>Poales</taxon>
        <taxon>Poaceae</taxon>
        <taxon>BOP clade</taxon>
        <taxon>Pooideae</taxon>
        <taxon>Poodae</taxon>
        <taxon>Poeae</taxon>
        <taxon>Poeae Chloroplast Group 1 (Aveneae type)</taxon>
        <taxon>Aveninae</taxon>
        <taxon>Avena</taxon>
    </lineage>
</organism>
<accession>A0ACD5WF98</accession>
<evidence type="ECO:0000313" key="1">
    <source>
        <dbReference type="EnsemblPlants" id="AVESA.00010b.r2.4AG0630250.1.CDS"/>
    </source>
</evidence>
<dbReference type="Proteomes" id="UP001732700">
    <property type="component" value="Chromosome 4A"/>
</dbReference>
<dbReference type="EnsemblPlants" id="AVESA.00010b.r2.4AG0630250.1">
    <property type="protein sequence ID" value="AVESA.00010b.r2.4AG0630250.1.CDS"/>
    <property type="gene ID" value="AVESA.00010b.r2.4AG0630250"/>
</dbReference>
<reference evidence="1" key="1">
    <citation type="submission" date="2021-05" db="EMBL/GenBank/DDBJ databases">
        <authorList>
            <person name="Scholz U."/>
            <person name="Mascher M."/>
            <person name="Fiebig A."/>
        </authorList>
    </citation>
    <scope>NUCLEOTIDE SEQUENCE [LARGE SCALE GENOMIC DNA]</scope>
</reference>
<sequence>MEGAAAEEGDAAVTTPPVPTCSVCMEPWTCNGDHRICCIPCGHVYGRSCLERWLLRSAHDSAKCPQCGQQFEDKLITNLYAPGNLWDGCCRSKEKYISRITNMQGTLSMLKENIAILESETDGLIAQMEEEAAKRCAELKEKNAKMHAKLKKQKARMESSANTTMTLMKEQMKKMVEEENKTAADLIEFMERSFPQPSSTSSPCALLDSENRKRRRGT</sequence>
<name>A0ACD5WF98_AVESA</name>